<comment type="caution">
    <text evidence="2">The sequence shown here is derived from an EMBL/GenBank/DDBJ whole genome shotgun (WGS) entry which is preliminary data.</text>
</comment>
<dbReference type="Proteomes" id="UP000308730">
    <property type="component" value="Unassembled WGS sequence"/>
</dbReference>
<evidence type="ECO:0000313" key="3">
    <source>
        <dbReference type="Proteomes" id="UP000308730"/>
    </source>
</evidence>
<proteinExistence type="predicted"/>
<dbReference type="OrthoDB" id="258495at2759"/>
<reference evidence="2 3" key="1">
    <citation type="submission" date="2019-02" db="EMBL/GenBank/DDBJ databases">
        <title>Genome sequencing of the rare red list fungi Antrodiella citrinella (Flaviporus citrinellus).</title>
        <authorList>
            <person name="Buettner E."/>
            <person name="Kellner H."/>
        </authorList>
    </citation>
    <scope>NUCLEOTIDE SEQUENCE [LARGE SCALE GENOMIC DNA]</scope>
    <source>
        <strain evidence="2 3">DSM 108506</strain>
    </source>
</reference>
<accession>A0A4S4MZ09</accession>
<keyword evidence="3" id="KW-1185">Reference proteome</keyword>
<feature type="region of interest" description="Disordered" evidence="1">
    <location>
        <begin position="32"/>
        <end position="66"/>
    </location>
</feature>
<dbReference type="AlphaFoldDB" id="A0A4S4MZ09"/>
<sequence length="141" mass="15716">MLYGHLNPEHLVKELVNLAATVWRVRNLDGSVERERGGEPESAPGTPQRVRKRQKRDHASSPSLIAPEPDQLFGLLDSVRIVVIHCKEDIRGEYDKPINVVIADQVRDLVEERGLGAEIVAAAQGMHICPSLSLFLFILVH</sequence>
<organism evidence="2 3">
    <name type="scientific">Antrodiella citrinella</name>
    <dbReference type="NCBI Taxonomy" id="2447956"/>
    <lineage>
        <taxon>Eukaryota</taxon>
        <taxon>Fungi</taxon>
        <taxon>Dikarya</taxon>
        <taxon>Basidiomycota</taxon>
        <taxon>Agaricomycotina</taxon>
        <taxon>Agaricomycetes</taxon>
        <taxon>Polyporales</taxon>
        <taxon>Steccherinaceae</taxon>
        <taxon>Antrodiella</taxon>
    </lineage>
</organism>
<dbReference type="EMBL" id="SGPM01000038">
    <property type="protein sequence ID" value="THH31749.1"/>
    <property type="molecule type" value="Genomic_DNA"/>
</dbReference>
<protein>
    <submittedName>
        <fullName evidence="2">Uncharacterized protein</fullName>
    </submittedName>
</protein>
<gene>
    <name evidence="2" type="ORF">EUX98_g2431</name>
</gene>
<evidence type="ECO:0000256" key="1">
    <source>
        <dbReference type="SAM" id="MobiDB-lite"/>
    </source>
</evidence>
<name>A0A4S4MZ09_9APHY</name>
<evidence type="ECO:0000313" key="2">
    <source>
        <dbReference type="EMBL" id="THH31749.1"/>
    </source>
</evidence>